<comment type="caution">
    <text evidence="1">The sequence shown here is derived from an EMBL/GenBank/DDBJ whole genome shotgun (WGS) entry which is preliminary data.</text>
</comment>
<gene>
    <name evidence="1" type="ORF">NLI96_g8437</name>
</gene>
<accession>A0AAD5UYX8</accession>
<reference evidence="1" key="1">
    <citation type="submission" date="2022-07" db="EMBL/GenBank/DDBJ databases">
        <title>Genome Sequence of Physisporinus lineatus.</title>
        <authorList>
            <person name="Buettner E."/>
        </authorList>
    </citation>
    <scope>NUCLEOTIDE SEQUENCE</scope>
    <source>
        <strain evidence="1">VT162</strain>
    </source>
</reference>
<protein>
    <submittedName>
        <fullName evidence="1">Uncharacterized protein</fullName>
    </submittedName>
</protein>
<dbReference type="EMBL" id="JANAWD010000382">
    <property type="protein sequence ID" value="KAJ3480323.1"/>
    <property type="molecule type" value="Genomic_DNA"/>
</dbReference>
<proteinExistence type="predicted"/>
<organism evidence="1 2">
    <name type="scientific">Meripilus lineatus</name>
    <dbReference type="NCBI Taxonomy" id="2056292"/>
    <lineage>
        <taxon>Eukaryota</taxon>
        <taxon>Fungi</taxon>
        <taxon>Dikarya</taxon>
        <taxon>Basidiomycota</taxon>
        <taxon>Agaricomycotina</taxon>
        <taxon>Agaricomycetes</taxon>
        <taxon>Polyporales</taxon>
        <taxon>Meripilaceae</taxon>
        <taxon>Meripilus</taxon>
    </lineage>
</organism>
<dbReference type="Proteomes" id="UP001212997">
    <property type="component" value="Unassembled WGS sequence"/>
</dbReference>
<evidence type="ECO:0000313" key="1">
    <source>
        <dbReference type="EMBL" id="KAJ3480323.1"/>
    </source>
</evidence>
<dbReference type="AlphaFoldDB" id="A0AAD5UYX8"/>
<evidence type="ECO:0000313" key="2">
    <source>
        <dbReference type="Proteomes" id="UP001212997"/>
    </source>
</evidence>
<sequence length="186" mass="20784">MSKPKKFQHKKGEQFTPISIVFGYLFDHTAYGTHMRDVPCSPPSMRLSDSAEHERHKRLFTRIPTQRNPPPPPSFPIFYSLTRLSRLMATLTAGALEQAAPVLVNLTSIGGSYHLARIIQNNFYSAAIGIALELVPGCLLLQRDDSTLFLGLAIYDYLLTISSELKSHASGVGLRVFRMANHRESK</sequence>
<keyword evidence="2" id="KW-1185">Reference proteome</keyword>
<name>A0AAD5UYX8_9APHY</name>